<dbReference type="InterPro" id="IPR011453">
    <property type="entry name" value="DUF1559"/>
</dbReference>
<dbReference type="NCBIfam" id="TIGR02532">
    <property type="entry name" value="IV_pilin_GFxxxE"/>
    <property type="match status" value="1"/>
</dbReference>
<keyword evidence="3" id="KW-1185">Reference proteome</keyword>
<dbReference type="Gene3D" id="3.30.700.10">
    <property type="entry name" value="Glycoprotein, Type 4 Pilin"/>
    <property type="match status" value="1"/>
</dbReference>
<sequence>MRRQKRHFTLIELLVVIAIIAILAAMLLPALSKAREKARSISCVNNLKQFGLADAMYLADFDDMIVPSASGNYPTSTGWLPPYWFPLVQGYIGDWKTFMCPSDSTPWSNATQTLGNKVSYIAHYGVHHQGNTAIKAIKINLCKEPTVTVSFGPNQRTSGGNIGARANNIIASLTDAARVNTARHGGNSANYVMLDGHVESIGAAKMYAERTIFWKDWN</sequence>
<dbReference type="PANTHER" id="PTHR30093:SF2">
    <property type="entry name" value="TYPE II SECRETION SYSTEM PROTEIN H"/>
    <property type="match status" value="1"/>
</dbReference>
<feature type="domain" description="DUF1559" evidence="1">
    <location>
        <begin position="33"/>
        <end position="76"/>
    </location>
</feature>
<gene>
    <name evidence="2" type="ORF">J3R75_003885</name>
</gene>
<evidence type="ECO:0000313" key="3">
    <source>
        <dbReference type="Proteomes" id="UP001238163"/>
    </source>
</evidence>
<dbReference type="RefSeq" id="WP_307265068.1">
    <property type="nucleotide sequence ID" value="NZ_JAUSVL010000001.1"/>
</dbReference>
<organism evidence="2 3">
    <name type="scientific">Oligosphaera ethanolica</name>
    <dbReference type="NCBI Taxonomy" id="760260"/>
    <lineage>
        <taxon>Bacteria</taxon>
        <taxon>Pseudomonadati</taxon>
        <taxon>Lentisphaerota</taxon>
        <taxon>Oligosphaeria</taxon>
        <taxon>Oligosphaerales</taxon>
        <taxon>Oligosphaeraceae</taxon>
        <taxon>Oligosphaera</taxon>
    </lineage>
</organism>
<reference evidence="2" key="1">
    <citation type="submission" date="2023-07" db="EMBL/GenBank/DDBJ databases">
        <title>Genomic Encyclopedia of Type Strains, Phase IV (KMG-IV): sequencing the most valuable type-strain genomes for metagenomic binning, comparative biology and taxonomic classification.</title>
        <authorList>
            <person name="Goeker M."/>
        </authorList>
    </citation>
    <scope>NUCLEOTIDE SEQUENCE</scope>
    <source>
        <strain evidence="2">DSM 24202</strain>
    </source>
</reference>
<protein>
    <submittedName>
        <fullName evidence="2">Prepilin-type processing-associated H-X9-DG protein/prepilin-type N-terminal cleavage/methylation domain-containing protein</fullName>
    </submittedName>
</protein>
<evidence type="ECO:0000259" key="1">
    <source>
        <dbReference type="Pfam" id="PF07596"/>
    </source>
</evidence>
<dbReference type="SUPFAM" id="SSF54523">
    <property type="entry name" value="Pili subunits"/>
    <property type="match status" value="1"/>
</dbReference>
<dbReference type="Pfam" id="PF07596">
    <property type="entry name" value="SBP_bac_10"/>
    <property type="match status" value="1"/>
</dbReference>
<name>A0AAE4AR36_9BACT</name>
<proteinExistence type="predicted"/>
<accession>A0AAE4AR36</accession>
<dbReference type="AlphaFoldDB" id="A0AAE4AR36"/>
<dbReference type="EMBL" id="JAUSVL010000001">
    <property type="protein sequence ID" value="MDQ0291778.1"/>
    <property type="molecule type" value="Genomic_DNA"/>
</dbReference>
<evidence type="ECO:0000313" key="2">
    <source>
        <dbReference type="EMBL" id="MDQ0291778.1"/>
    </source>
</evidence>
<comment type="caution">
    <text evidence="2">The sequence shown here is derived from an EMBL/GenBank/DDBJ whole genome shotgun (WGS) entry which is preliminary data.</text>
</comment>
<dbReference type="Pfam" id="PF07963">
    <property type="entry name" value="N_methyl"/>
    <property type="match status" value="1"/>
</dbReference>
<dbReference type="Proteomes" id="UP001238163">
    <property type="component" value="Unassembled WGS sequence"/>
</dbReference>
<dbReference type="InterPro" id="IPR012902">
    <property type="entry name" value="N_methyl_site"/>
</dbReference>
<dbReference type="InterPro" id="IPR045584">
    <property type="entry name" value="Pilin-like"/>
</dbReference>
<dbReference type="PANTHER" id="PTHR30093">
    <property type="entry name" value="GENERAL SECRETION PATHWAY PROTEIN G"/>
    <property type="match status" value="1"/>
</dbReference>